<dbReference type="Pfam" id="PF00005">
    <property type="entry name" value="ABC_tran"/>
    <property type="match status" value="1"/>
</dbReference>
<keyword evidence="2" id="KW-0547">Nucleotide-binding</keyword>
<dbReference type="InterPro" id="IPR050763">
    <property type="entry name" value="ABC_transporter_ATP-binding"/>
</dbReference>
<dbReference type="RefSeq" id="WP_013564031.1">
    <property type="nucleotide sequence ID" value="NC_014962.1"/>
</dbReference>
<keyword evidence="1" id="KW-0813">Transport</keyword>
<evidence type="ECO:0000256" key="2">
    <source>
        <dbReference type="ARBA" id="ARBA00022741"/>
    </source>
</evidence>
<dbReference type="PANTHER" id="PTHR42711">
    <property type="entry name" value="ABC TRANSPORTER ATP-BINDING PROTEIN"/>
    <property type="match status" value="1"/>
</dbReference>
<evidence type="ECO:0000256" key="1">
    <source>
        <dbReference type="ARBA" id="ARBA00022448"/>
    </source>
</evidence>
<evidence type="ECO:0000313" key="5">
    <source>
        <dbReference type="EMBL" id="ADV61742.1"/>
    </source>
</evidence>
<accession>E8R5J3</accession>
<dbReference type="SMART" id="SM00382">
    <property type="entry name" value="AAA"/>
    <property type="match status" value="1"/>
</dbReference>
<keyword evidence="3" id="KW-0067">ATP-binding</keyword>
<dbReference type="InterPro" id="IPR003593">
    <property type="entry name" value="AAA+_ATPase"/>
</dbReference>
<dbReference type="GO" id="GO:0016887">
    <property type="term" value="F:ATP hydrolysis activity"/>
    <property type="evidence" value="ECO:0007669"/>
    <property type="project" value="InterPro"/>
</dbReference>
<dbReference type="EMBL" id="CP002353">
    <property type="protein sequence ID" value="ADV61742.1"/>
    <property type="molecule type" value="Genomic_DNA"/>
</dbReference>
<reference evidence="5 6" key="2">
    <citation type="journal article" date="2011" name="Stand. Genomic Sci.">
        <title>Complete genome sequence of Isosphaera pallida type strain (IS1B).</title>
        <authorList>
            <consortium name="US DOE Joint Genome Institute (JGI-PGF)"/>
            <person name="Goker M."/>
            <person name="Cleland D."/>
            <person name="Saunders E."/>
            <person name="Lapidus A."/>
            <person name="Nolan M."/>
            <person name="Lucas S."/>
            <person name="Hammon N."/>
            <person name="Deshpande S."/>
            <person name="Cheng J.F."/>
            <person name="Tapia R."/>
            <person name="Han C."/>
            <person name="Goodwin L."/>
            <person name="Pitluck S."/>
            <person name="Liolios K."/>
            <person name="Pagani I."/>
            <person name="Ivanova N."/>
            <person name="Mavromatis K."/>
            <person name="Pati A."/>
            <person name="Chen A."/>
            <person name="Palaniappan K."/>
            <person name="Land M."/>
            <person name="Hauser L."/>
            <person name="Chang Y.J."/>
            <person name="Jeffries C.D."/>
            <person name="Detter J.C."/>
            <person name="Beck B."/>
            <person name="Woyke T."/>
            <person name="Bristow J."/>
            <person name="Eisen J.A."/>
            <person name="Markowitz V."/>
            <person name="Hugenholtz P."/>
            <person name="Kyrpides N.C."/>
            <person name="Klenk H.P."/>
        </authorList>
    </citation>
    <scope>NUCLEOTIDE SEQUENCE [LARGE SCALE GENOMIC DNA]</scope>
    <source>
        <strain evidence="6">ATCC 43644 / DSM 9630 / IS1B</strain>
    </source>
</reference>
<evidence type="ECO:0000259" key="4">
    <source>
        <dbReference type="PROSITE" id="PS50893"/>
    </source>
</evidence>
<dbReference type="AlphaFoldDB" id="E8R5J3"/>
<dbReference type="InterPro" id="IPR017871">
    <property type="entry name" value="ABC_transporter-like_CS"/>
</dbReference>
<organism evidence="5 6">
    <name type="scientific">Isosphaera pallida (strain ATCC 43644 / DSM 9630 / IS1B)</name>
    <dbReference type="NCBI Taxonomy" id="575540"/>
    <lineage>
        <taxon>Bacteria</taxon>
        <taxon>Pseudomonadati</taxon>
        <taxon>Planctomycetota</taxon>
        <taxon>Planctomycetia</taxon>
        <taxon>Isosphaerales</taxon>
        <taxon>Isosphaeraceae</taxon>
        <taxon>Isosphaera</taxon>
    </lineage>
</organism>
<dbReference type="PANTHER" id="PTHR42711:SF15">
    <property type="entry name" value="ABC-TYPE MULTIDRUG TRANSPORT SYSTEM, ATPASE COMPONENT"/>
    <property type="match status" value="1"/>
</dbReference>
<evidence type="ECO:0000256" key="3">
    <source>
        <dbReference type="ARBA" id="ARBA00022840"/>
    </source>
</evidence>
<dbReference type="eggNOG" id="COG1131">
    <property type="taxonomic scope" value="Bacteria"/>
</dbReference>
<dbReference type="PROSITE" id="PS00211">
    <property type="entry name" value="ABC_TRANSPORTER_1"/>
    <property type="match status" value="1"/>
</dbReference>
<sequence>MTIEPGATTPEPALVLREVRKTYANGFEALKGVSFTVQPGDFLALLGPNGAGKTTLIGILTSLVRKTAGTVAIFGIDIDRDFPRARSLVGVVPQEFNCNFFETVSNVVLHQAGYYGVPRREARRRLQPILERLNLWDKRNEVSRTLSGGMKRRLMIARALIHRPRLLILDEPTAGVDLELRYAMWDHLREINQAGVTIILTTHYLEEAELLCNKLAIINEGRLVESGDVKSLLRRLKVQTYLLDLAEPVAAGVVAAARELGGYALKAIDPNTVEAELVEGQNLPRLLAALDRHGFEVVSLKNKTNRLEELFLRLVRAPREDGARSRA</sequence>
<dbReference type="GO" id="GO:0005524">
    <property type="term" value="F:ATP binding"/>
    <property type="evidence" value="ECO:0007669"/>
    <property type="project" value="UniProtKB-KW"/>
</dbReference>
<gene>
    <name evidence="5" type="ordered locus">Isop_1155</name>
</gene>
<evidence type="ECO:0000313" key="6">
    <source>
        <dbReference type="Proteomes" id="UP000008631"/>
    </source>
</evidence>
<proteinExistence type="predicted"/>
<dbReference type="PROSITE" id="PS50893">
    <property type="entry name" value="ABC_TRANSPORTER_2"/>
    <property type="match status" value="1"/>
</dbReference>
<dbReference type="SUPFAM" id="SSF52540">
    <property type="entry name" value="P-loop containing nucleoside triphosphate hydrolases"/>
    <property type="match status" value="1"/>
</dbReference>
<keyword evidence="6" id="KW-1185">Reference proteome</keyword>
<dbReference type="InterPro" id="IPR027417">
    <property type="entry name" value="P-loop_NTPase"/>
</dbReference>
<dbReference type="Gene3D" id="3.40.50.300">
    <property type="entry name" value="P-loop containing nucleotide triphosphate hydrolases"/>
    <property type="match status" value="1"/>
</dbReference>
<dbReference type="HOGENOM" id="CLU_000604_1_2_0"/>
<dbReference type="InterPro" id="IPR003439">
    <property type="entry name" value="ABC_transporter-like_ATP-bd"/>
</dbReference>
<feature type="domain" description="ABC transporter" evidence="4">
    <location>
        <begin position="14"/>
        <end position="245"/>
    </location>
</feature>
<reference key="1">
    <citation type="submission" date="2010-11" db="EMBL/GenBank/DDBJ databases">
        <title>The complete sequence of chromosome of Isophaera pallida ATCC 43644.</title>
        <authorList>
            <consortium name="US DOE Joint Genome Institute (JGI-PGF)"/>
            <person name="Lucas S."/>
            <person name="Copeland A."/>
            <person name="Lapidus A."/>
            <person name="Bruce D."/>
            <person name="Goodwin L."/>
            <person name="Pitluck S."/>
            <person name="Kyrpides N."/>
            <person name="Mavromatis K."/>
            <person name="Pagani I."/>
            <person name="Ivanova N."/>
            <person name="Saunders E."/>
            <person name="Brettin T."/>
            <person name="Detter J.C."/>
            <person name="Han C."/>
            <person name="Tapia R."/>
            <person name="Land M."/>
            <person name="Hauser L."/>
            <person name="Markowitz V."/>
            <person name="Cheng J.-F."/>
            <person name="Hugenholtz P."/>
            <person name="Woyke T."/>
            <person name="Wu D."/>
            <person name="Eisen J.A."/>
        </authorList>
    </citation>
    <scope>NUCLEOTIDE SEQUENCE</scope>
    <source>
        <strain>ATCC 43644</strain>
    </source>
</reference>
<dbReference type="Proteomes" id="UP000008631">
    <property type="component" value="Chromosome"/>
</dbReference>
<name>E8R5J3_ISOPI</name>
<dbReference type="InParanoid" id="E8R5J3"/>
<dbReference type="KEGG" id="ipa:Isop_1155"/>
<dbReference type="OrthoDB" id="9804819at2"/>
<dbReference type="STRING" id="575540.Isop_1155"/>
<protein>
    <submittedName>
        <fullName evidence="5">ABC transporter related protein</fullName>
    </submittedName>
</protein>
<dbReference type="FunCoup" id="E8R5J3">
    <property type="interactions" value="231"/>
</dbReference>